<proteinExistence type="predicted"/>
<dbReference type="EMBL" id="MT144050">
    <property type="protein sequence ID" value="QJA47602.1"/>
    <property type="molecule type" value="Genomic_DNA"/>
</dbReference>
<name>A0A6H1ZJE9_9ZZZZ</name>
<sequence length="162" mass="17935">MKINLNNVESVQKALDKAQKGTHARLLSVTNLRNSAERAERRLAKAGIAPGQWQGAKVCINPHRTPNTYGHAAYTTAAILERGGKNWFLVQVVRTRCESVSYGADAEDVISYPYRAMLIQAWAKRYGLTLTNIPGEDDILYLESQIKALEAHLETIIAGESL</sequence>
<accession>A0A6H1ZJE9</accession>
<evidence type="ECO:0000313" key="1">
    <source>
        <dbReference type="EMBL" id="QJA47602.1"/>
    </source>
</evidence>
<organism evidence="1">
    <name type="scientific">viral metagenome</name>
    <dbReference type="NCBI Taxonomy" id="1070528"/>
    <lineage>
        <taxon>unclassified sequences</taxon>
        <taxon>metagenomes</taxon>
        <taxon>organismal metagenomes</taxon>
    </lineage>
</organism>
<reference evidence="1" key="1">
    <citation type="submission" date="2020-03" db="EMBL/GenBank/DDBJ databases">
        <title>The deep terrestrial virosphere.</title>
        <authorList>
            <person name="Holmfeldt K."/>
            <person name="Nilsson E."/>
            <person name="Simone D."/>
            <person name="Lopez-Fernandez M."/>
            <person name="Wu X."/>
            <person name="de Brujin I."/>
            <person name="Lundin D."/>
            <person name="Andersson A."/>
            <person name="Bertilsson S."/>
            <person name="Dopson M."/>
        </authorList>
    </citation>
    <scope>NUCLEOTIDE SEQUENCE</scope>
    <source>
        <strain evidence="1">TM448A00705</strain>
    </source>
</reference>
<protein>
    <submittedName>
        <fullName evidence="1">Uncharacterized protein</fullName>
    </submittedName>
</protein>
<dbReference type="AlphaFoldDB" id="A0A6H1ZJE9"/>
<gene>
    <name evidence="1" type="ORF">TM448A00705_0016</name>
</gene>